<dbReference type="RefSeq" id="XP_020431086.1">
    <property type="nucleotide sequence ID" value="XM_020579247.1"/>
</dbReference>
<dbReference type="GeneID" id="31363910"/>
<evidence type="ECO:0000313" key="1">
    <source>
        <dbReference type="EMBL" id="EFA78962.1"/>
    </source>
</evidence>
<sequence>MSVIIHHYKCTLLDPNGERSFKYPKLITNDWWFRDTYKSGVAARFVVESISFKINALFNTVTVEFEYGKYAISTKTVNDEIYLCHLLLYEFKENNSFKRIINLIDINQKIFEYVREINDLTCKNRLQKYVSPNRPDSLDSAKATLRCNWQQLACFPSELVRFRLNQRFKEVLESLLIAMTTATAPDSSQAFPTNFLSSFLKSLTKAASRGNLELIQYTFERCLEYKIDLNSGAYQIDFTKIFNKAVAKGHLPIVEYIFRVSKIADSSDGMQIACCNANLEIATFILANGWFGENGTGKMWMYHAALSGHIHILELLHQSNIPQNLKGAMDGVASKGLLSVMTWLHKNRNEQYTQSTLKSAVKNNHFDIVKFLHLNGEFVSTENLVDLAAGTGNLEMVKYLCEVMGHSGSPKAVDAASSLGFLPVVEYLLPQSGCTANAFDKAANQGHLEIVQYLHSNSTAGCTRAAMTFTVSNPQYLPVLEFLVANRTEGAAPPMAMNFAASKGNLEAVKILHEKLDHSFEFELLDMVASGGHFEVFKYIHSKGANCTESSMDYFCKFGNIEPLEWLAKNRTEGCSDFGYYMAAMYGHLAPIIWIHKNYNLPCHPDAVAAAAKTGNLELVRYLVEELKAPVDLMAIINAGTRGHLPIVQFLIPHSTQESMERALESATINRHLPVIEFLSSTVSIPSTTKQTKIINSVCYDYRNRLNFIQSNKL</sequence>
<reference evidence="1 2" key="1">
    <citation type="journal article" date="2011" name="Genome Res.">
        <title>Phylogeny-wide analysis of social amoeba genomes highlights ancient origins for complex intercellular communication.</title>
        <authorList>
            <person name="Heidel A.J."/>
            <person name="Lawal H.M."/>
            <person name="Felder M."/>
            <person name="Schilde C."/>
            <person name="Helps N.R."/>
            <person name="Tunggal B."/>
            <person name="Rivero F."/>
            <person name="John U."/>
            <person name="Schleicher M."/>
            <person name="Eichinger L."/>
            <person name="Platzer M."/>
            <person name="Noegel A.A."/>
            <person name="Schaap P."/>
            <person name="Gloeckner G."/>
        </authorList>
    </citation>
    <scope>NUCLEOTIDE SEQUENCE [LARGE SCALE GENOMIC DNA]</scope>
    <source>
        <strain evidence="2">ATCC 26659 / Pp 5 / PN500</strain>
    </source>
</reference>
<dbReference type="Proteomes" id="UP000001396">
    <property type="component" value="Unassembled WGS sequence"/>
</dbReference>
<dbReference type="SMART" id="SM00248">
    <property type="entry name" value="ANK"/>
    <property type="match status" value="6"/>
</dbReference>
<dbReference type="InParanoid" id="D3BI62"/>
<evidence type="ECO:0000313" key="2">
    <source>
        <dbReference type="Proteomes" id="UP000001396"/>
    </source>
</evidence>
<dbReference type="SUPFAM" id="SSF48403">
    <property type="entry name" value="Ankyrin repeat"/>
    <property type="match status" value="2"/>
</dbReference>
<gene>
    <name evidence="1" type="ORF">PPL_08430</name>
</gene>
<protein>
    <recommendedName>
        <fullName evidence="3">Ankyrin repeat protein</fullName>
    </recommendedName>
</protein>
<accession>D3BI62</accession>
<dbReference type="Pfam" id="PF12796">
    <property type="entry name" value="Ank_2"/>
    <property type="match status" value="1"/>
</dbReference>
<comment type="caution">
    <text evidence="1">The sequence shown here is derived from an EMBL/GenBank/DDBJ whole genome shotgun (WGS) entry which is preliminary data.</text>
</comment>
<dbReference type="InterPro" id="IPR036770">
    <property type="entry name" value="Ankyrin_rpt-contain_sf"/>
</dbReference>
<dbReference type="EMBL" id="ADBJ01000037">
    <property type="protein sequence ID" value="EFA78962.1"/>
    <property type="molecule type" value="Genomic_DNA"/>
</dbReference>
<keyword evidence="2" id="KW-1185">Reference proteome</keyword>
<organism evidence="1 2">
    <name type="scientific">Heterostelium pallidum (strain ATCC 26659 / Pp 5 / PN500)</name>
    <name type="common">Cellular slime mold</name>
    <name type="synonym">Polysphondylium pallidum</name>
    <dbReference type="NCBI Taxonomy" id="670386"/>
    <lineage>
        <taxon>Eukaryota</taxon>
        <taxon>Amoebozoa</taxon>
        <taxon>Evosea</taxon>
        <taxon>Eumycetozoa</taxon>
        <taxon>Dictyostelia</taxon>
        <taxon>Acytosteliales</taxon>
        <taxon>Acytosteliaceae</taxon>
        <taxon>Heterostelium</taxon>
    </lineage>
</organism>
<dbReference type="PANTHER" id="PTHR46586:SF3">
    <property type="entry name" value="ANKYRIN REPEAT-CONTAINING PROTEIN"/>
    <property type="match status" value="1"/>
</dbReference>
<evidence type="ECO:0008006" key="3">
    <source>
        <dbReference type="Google" id="ProtNLM"/>
    </source>
</evidence>
<dbReference type="InterPro" id="IPR052050">
    <property type="entry name" value="SecEffector_AnkRepeat"/>
</dbReference>
<dbReference type="Gene3D" id="1.25.40.20">
    <property type="entry name" value="Ankyrin repeat-containing domain"/>
    <property type="match status" value="2"/>
</dbReference>
<dbReference type="PANTHER" id="PTHR46586">
    <property type="entry name" value="ANKYRIN REPEAT-CONTAINING PROTEIN"/>
    <property type="match status" value="1"/>
</dbReference>
<name>D3BI62_HETP5</name>
<dbReference type="InterPro" id="IPR002110">
    <property type="entry name" value="Ankyrin_rpt"/>
</dbReference>
<proteinExistence type="predicted"/>
<dbReference type="AlphaFoldDB" id="D3BI62"/>